<dbReference type="EMBL" id="AP025739">
    <property type="protein sequence ID" value="BDI31424.1"/>
    <property type="molecule type" value="Genomic_DNA"/>
</dbReference>
<dbReference type="GO" id="GO:0009103">
    <property type="term" value="P:lipopolysaccharide biosynthetic process"/>
    <property type="evidence" value="ECO:0007669"/>
    <property type="project" value="UniProtKB-ARBA"/>
</dbReference>
<dbReference type="PANTHER" id="PTHR33908:SF11">
    <property type="entry name" value="MEMBRANE PROTEIN"/>
    <property type="match status" value="1"/>
</dbReference>
<comment type="subcellular location">
    <subcellularLocation>
        <location evidence="1">Cell membrane</location>
        <topology evidence="1">Multi-pass membrane protein</topology>
    </subcellularLocation>
</comment>
<dbReference type="Proteomes" id="UP000287394">
    <property type="component" value="Chromosome"/>
</dbReference>
<name>A0A402CYA7_9BACT</name>
<evidence type="ECO:0000256" key="7">
    <source>
        <dbReference type="ARBA" id="ARBA00023136"/>
    </source>
</evidence>
<keyword evidence="6" id="KW-1133">Transmembrane helix</keyword>
<dbReference type="KEGG" id="ccot:CCAX7_34750"/>
<accession>A0A402CYA7</accession>
<evidence type="ECO:0000313" key="9">
    <source>
        <dbReference type="Proteomes" id="UP000287394"/>
    </source>
</evidence>
<dbReference type="InterPro" id="IPR050297">
    <property type="entry name" value="LipidA_mod_glycosyltrf_83"/>
</dbReference>
<gene>
    <name evidence="8" type="ORF">CCAX7_34750</name>
</gene>
<dbReference type="GO" id="GO:0016763">
    <property type="term" value="F:pentosyltransferase activity"/>
    <property type="evidence" value="ECO:0007669"/>
    <property type="project" value="TreeGrafter"/>
</dbReference>
<sequence length="648" mass="69968">MPLLILPIIWILTAAGRNLTRKVKFASEPTVLERNLIGYAIGLGLLAYAMLAVGLAGALYPAAGLAIVVALAALGGCRHRAMFQEARERLATCFHPPAHLWGMIVAIVVFGVVSLIGDFSPPTLFLNGPPSDTLPGLGYTEWDSLSYHLADPKLFLAAHRIYFIPWEHHSNFAFTAEMWYTLGLMAHSVPLAKLFHLTCAIGASLTIYAIGARHLGGKVGALAAALFASLPIVFWEAGTAYVDLAATFFVTLTLMALANGILGKDTRWVAIAALMMGLTLSAKATAVATLALFAIAVWAWRNKSLGESVPKSLVGAVKWGLTAVAVGSPWFLKSIAYTGNPIYPFYYKIFGGKYWSADNAATYDAANAHFGLGRQALDLLLAPYNLIMYPLPGHSPLSYLFLGKGLGDKPFNDFQSELVALSPLLLAVLFVPAFRKGQTPGLIKALGAFAAVSIVLWFATTQYLRYLLPLVPVLCLIAAWVLVQMREERTVTGWALTGLAALSFGFSGFVGVRLASLQAPVALGQVSNDAYIASGFGAYPALQYVNTQLPSNAKIVFYGNPFGYYCDRPYLWGEAGHSTYIPYSTFQSKDDLLRWYESQGITHVLVNPKFFGLGPGPGWSGWVYDLTAGSSQPIFQERGVLVFALPKS</sequence>
<reference evidence="8 9" key="1">
    <citation type="journal article" date="2019" name="Int. J. Syst. Evol. Microbiol.">
        <title>Capsulimonas corticalis gen. nov., sp. nov., an aerobic capsulated bacterium, of a novel bacterial order, Capsulimonadales ord. nov., of the class Armatimonadia of the phylum Armatimonadetes.</title>
        <authorList>
            <person name="Li J."/>
            <person name="Kudo C."/>
            <person name="Tonouchi A."/>
        </authorList>
    </citation>
    <scope>NUCLEOTIDE SEQUENCE [LARGE SCALE GENOMIC DNA]</scope>
    <source>
        <strain evidence="8 9">AX-7</strain>
    </source>
</reference>
<evidence type="ECO:0000256" key="4">
    <source>
        <dbReference type="ARBA" id="ARBA00022679"/>
    </source>
</evidence>
<keyword evidence="3" id="KW-0328">Glycosyltransferase</keyword>
<dbReference type="OrthoDB" id="9785476at2"/>
<dbReference type="PANTHER" id="PTHR33908">
    <property type="entry name" value="MANNOSYLTRANSFERASE YKCB-RELATED"/>
    <property type="match status" value="1"/>
</dbReference>
<keyword evidence="2" id="KW-1003">Cell membrane</keyword>
<keyword evidence="5" id="KW-0812">Transmembrane</keyword>
<keyword evidence="7" id="KW-0472">Membrane</keyword>
<evidence type="ECO:0000313" key="8">
    <source>
        <dbReference type="EMBL" id="BDI31424.1"/>
    </source>
</evidence>
<evidence type="ECO:0000256" key="5">
    <source>
        <dbReference type="ARBA" id="ARBA00022692"/>
    </source>
</evidence>
<keyword evidence="4" id="KW-0808">Transferase</keyword>
<evidence type="ECO:0000256" key="2">
    <source>
        <dbReference type="ARBA" id="ARBA00022475"/>
    </source>
</evidence>
<proteinExistence type="predicted"/>
<organism evidence="8 9">
    <name type="scientific">Capsulimonas corticalis</name>
    <dbReference type="NCBI Taxonomy" id="2219043"/>
    <lineage>
        <taxon>Bacteria</taxon>
        <taxon>Bacillati</taxon>
        <taxon>Armatimonadota</taxon>
        <taxon>Armatimonadia</taxon>
        <taxon>Capsulimonadales</taxon>
        <taxon>Capsulimonadaceae</taxon>
        <taxon>Capsulimonas</taxon>
    </lineage>
</organism>
<dbReference type="RefSeq" id="WP_119322294.1">
    <property type="nucleotide sequence ID" value="NZ_AP025739.1"/>
</dbReference>
<dbReference type="AlphaFoldDB" id="A0A402CYA7"/>
<protein>
    <submittedName>
        <fullName evidence="8">Uncharacterized protein</fullName>
    </submittedName>
</protein>
<evidence type="ECO:0000256" key="3">
    <source>
        <dbReference type="ARBA" id="ARBA00022676"/>
    </source>
</evidence>
<keyword evidence="9" id="KW-1185">Reference proteome</keyword>
<evidence type="ECO:0000256" key="6">
    <source>
        <dbReference type="ARBA" id="ARBA00022989"/>
    </source>
</evidence>
<evidence type="ECO:0000256" key="1">
    <source>
        <dbReference type="ARBA" id="ARBA00004651"/>
    </source>
</evidence>
<dbReference type="GO" id="GO:0005886">
    <property type="term" value="C:plasma membrane"/>
    <property type="evidence" value="ECO:0007669"/>
    <property type="project" value="UniProtKB-SubCell"/>
</dbReference>